<dbReference type="InterPro" id="IPR009381">
    <property type="entry name" value="Trehalose_catabolism_ThuA_prok"/>
</dbReference>
<accession>A0A920CWX0</accession>
<feature type="domain" description="ThuA-like" evidence="1">
    <location>
        <begin position="3"/>
        <end position="218"/>
    </location>
</feature>
<keyword evidence="3" id="KW-1185">Reference proteome</keyword>
<dbReference type="EMBL" id="BOSE01000002">
    <property type="protein sequence ID" value="GIP15710.1"/>
    <property type="molecule type" value="Genomic_DNA"/>
</dbReference>
<dbReference type="Pfam" id="PF06283">
    <property type="entry name" value="ThuA"/>
    <property type="match status" value="1"/>
</dbReference>
<dbReference type="InterPro" id="IPR029062">
    <property type="entry name" value="Class_I_gatase-like"/>
</dbReference>
<reference evidence="2" key="1">
    <citation type="submission" date="2021-03" db="EMBL/GenBank/DDBJ databases">
        <title>Antimicrobial resistance genes in bacteria isolated from Japanese honey, and their potential for conferring macrolide and lincosamide resistance in the American foulbrood pathogen Paenibacillus larvae.</title>
        <authorList>
            <person name="Okamoto M."/>
            <person name="Kumagai M."/>
            <person name="Kanamori H."/>
            <person name="Takamatsu D."/>
        </authorList>
    </citation>
    <scope>NUCLEOTIDE SEQUENCE</scope>
    <source>
        <strain evidence="2">J40TS1</strain>
    </source>
</reference>
<name>A0A920CWX0_9BACL</name>
<dbReference type="SUPFAM" id="SSF52317">
    <property type="entry name" value="Class I glutamine amidotransferase-like"/>
    <property type="match status" value="1"/>
</dbReference>
<protein>
    <submittedName>
        <fullName evidence="2">Trehalose utilization protein ThuA</fullName>
    </submittedName>
</protein>
<proteinExistence type="predicted"/>
<dbReference type="RefSeq" id="WP_213513992.1">
    <property type="nucleotide sequence ID" value="NZ_BOSE01000002.1"/>
</dbReference>
<dbReference type="InterPro" id="IPR029010">
    <property type="entry name" value="ThuA-like"/>
</dbReference>
<sequence length="237" mass="27487">MINVTIWNEFLHEKVHEEVTRVYPEGIHIALQKGLANEQFNIRTATLEEPEHGLTQEVLDQTDVLIWWGHMGHDRVEDAIVDRVHARVMQGMGLIVLHSAHFSKIFKKLMGTGCDLKWREANEKERIWVVNPGHRIAEGLPEYITLDHEEMYGEHFDIPAPDELVFLSWFQGGEVFRSGCTFYRGQGKIFYFRPGHETFPTYYNEHILKVIENGIHWAKPTVTAAPVRGNHQPLEQL</sequence>
<dbReference type="Proteomes" id="UP000683139">
    <property type="component" value="Unassembled WGS sequence"/>
</dbReference>
<evidence type="ECO:0000259" key="1">
    <source>
        <dbReference type="Pfam" id="PF06283"/>
    </source>
</evidence>
<gene>
    <name evidence="2" type="ORF">J40TS1_13520</name>
</gene>
<dbReference type="PIRSF" id="PIRSF030013">
    <property type="entry name" value="ThuA"/>
    <property type="match status" value="1"/>
</dbReference>
<dbReference type="Gene3D" id="3.40.50.880">
    <property type="match status" value="1"/>
</dbReference>
<comment type="caution">
    <text evidence="2">The sequence shown here is derived from an EMBL/GenBank/DDBJ whole genome shotgun (WGS) entry which is preliminary data.</text>
</comment>
<evidence type="ECO:0000313" key="2">
    <source>
        <dbReference type="EMBL" id="GIP15710.1"/>
    </source>
</evidence>
<evidence type="ECO:0000313" key="3">
    <source>
        <dbReference type="Proteomes" id="UP000683139"/>
    </source>
</evidence>
<dbReference type="AlphaFoldDB" id="A0A920CWX0"/>
<organism evidence="2 3">
    <name type="scientific">Paenibacillus montaniterrae</name>
    <dbReference type="NCBI Taxonomy" id="429341"/>
    <lineage>
        <taxon>Bacteria</taxon>
        <taxon>Bacillati</taxon>
        <taxon>Bacillota</taxon>
        <taxon>Bacilli</taxon>
        <taxon>Bacillales</taxon>
        <taxon>Paenibacillaceae</taxon>
        <taxon>Paenibacillus</taxon>
    </lineage>
</organism>